<dbReference type="EMBL" id="UZAI01001420">
    <property type="protein sequence ID" value="VDO61750.1"/>
    <property type="molecule type" value="Genomic_DNA"/>
</dbReference>
<dbReference type="UniPathway" id="UPA00126">
    <property type="reaction ID" value="UER00424"/>
</dbReference>
<name>A0A183LKX8_9TREM</name>
<evidence type="ECO:0000256" key="13">
    <source>
        <dbReference type="RuleBase" id="RU361118"/>
    </source>
</evidence>
<evidence type="ECO:0000256" key="6">
    <source>
        <dbReference type="ARBA" id="ARBA00022490"/>
    </source>
</evidence>
<evidence type="ECO:0000256" key="5">
    <source>
        <dbReference type="ARBA" id="ARBA00012730"/>
    </source>
</evidence>
<dbReference type="SFLD" id="SFLDG01140">
    <property type="entry name" value="C2.B:_Phosphomannomutase_and_P"/>
    <property type="match status" value="1"/>
</dbReference>
<dbReference type="STRING" id="48269.A0A183LKX8"/>
<dbReference type="InterPro" id="IPR005002">
    <property type="entry name" value="PMM"/>
</dbReference>
<comment type="catalytic activity">
    <reaction evidence="13">
        <text>alpha-D-mannose 1-phosphate = D-mannose 6-phosphate</text>
        <dbReference type="Rhea" id="RHEA:11140"/>
        <dbReference type="ChEBI" id="CHEBI:58409"/>
        <dbReference type="ChEBI" id="CHEBI:58735"/>
        <dbReference type="EC" id="5.4.2.8"/>
    </reaction>
</comment>
<evidence type="ECO:0000256" key="10">
    <source>
        <dbReference type="PIRSR" id="PIRSR605002-1"/>
    </source>
</evidence>
<comment type="cofactor">
    <cofactor evidence="12">
        <name>Mg(2+)</name>
        <dbReference type="ChEBI" id="CHEBI:18420"/>
    </cofactor>
</comment>
<comment type="subcellular location">
    <subcellularLocation>
        <location evidence="1 13">Cytoplasm</location>
    </subcellularLocation>
</comment>
<proteinExistence type="inferred from homology"/>
<dbReference type="GO" id="GO:0006487">
    <property type="term" value="P:protein N-linked glycosylation"/>
    <property type="evidence" value="ECO:0007669"/>
    <property type="project" value="TreeGrafter"/>
</dbReference>
<reference evidence="14 15" key="1">
    <citation type="submission" date="2018-11" db="EMBL/GenBank/DDBJ databases">
        <authorList>
            <consortium name="Pathogen Informatics"/>
        </authorList>
    </citation>
    <scope>NUCLEOTIDE SEQUENCE [LARGE SCALE GENOMIC DNA]</scope>
    <source>
        <strain evidence="14 15">Zambia</strain>
    </source>
</reference>
<comment type="subunit">
    <text evidence="4 13">Homodimer.</text>
</comment>
<evidence type="ECO:0000256" key="1">
    <source>
        <dbReference type="ARBA" id="ARBA00004496"/>
    </source>
</evidence>
<evidence type="ECO:0000313" key="14">
    <source>
        <dbReference type="EMBL" id="VDO61750.1"/>
    </source>
</evidence>
<dbReference type="SUPFAM" id="SSF56784">
    <property type="entry name" value="HAD-like"/>
    <property type="match status" value="1"/>
</dbReference>
<dbReference type="AlphaFoldDB" id="A0A183LKX8"/>
<dbReference type="GO" id="GO:0006013">
    <property type="term" value="P:mannose metabolic process"/>
    <property type="evidence" value="ECO:0007669"/>
    <property type="project" value="TreeGrafter"/>
</dbReference>
<dbReference type="InterPro" id="IPR043169">
    <property type="entry name" value="PMM_cap"/>
</dbReference>
<dbReference type="InterPro" id="IPR036412">
    <property type="entry name" value="HAD-like_sf"/>
</dbReference>
<feature type="binding site" evidence="11">
    <location>
        <position position="125"/>
    </location>
    <ligand>
        <name>alpha-D-mannose 1-phosphate</name>
        <dbReference type="ChEBI" id="CHEBI:58409"/>
    </ligand>
</feature>
<keyword evidence="9 13" id="KW-0413">Isomerase</keyword>
<dbReference type="CDD" id="cd02585">
    <property type="entry name" value="HAD_PMM"/>
    <property type="match status" value="1"/>
</dbReference>
<dbReference type="SFLD" id="SFLDF00445">
    <property type="entry name" value="alpha-phosphomannomutase"/>
    <property type="match status" value="1"/>
</dbReference>
<dbReference type="GO" id="GO:0046872">
    <property type="term" value="F:metal ion binding"/>
    <property type="evidence" value="ECO:0007669"/>
    <property type="project" value="UniProtKB-KW"/>
</dbReference>
<evidence type="ECO:0000256" key="3">
    <source>
        <dbReference type="ARBA" id="ARBA00009736"/>
    </source>
</evidence>
<feature type="binding site" evidence="12">
    <location>
        <position position="12"/>
    </location>
    <ligand>
        <name>Mg(2+)</name>
        <dbReference type="ChEBI" id="CHEBI:18420"/>
        <label>1</label>
    </ligand>
</feature>
<feature type="binding site" evidence="12">
    <location>
        <position position="198"/>
    </location>
    <ligand>
        <name>Mg(2+)</name>
        <dbReference type="ChEBI" id="CHEBI:18420"/>
        <label>1</label>
    </ligand>
</feature>
<dbReference type="InterPro" id="IPR023214">
    <property type="entry name" value="HAD_sf"/>
</dbReference>
<organism evidence="14 15">
    <name type="scientific">Schistosoma margrebowiei</name>
    <dbReference type="NCBI Taxonomy" id="48269"/>
    <lineage>
        <taxon>Eukaryota</taxon>
        <taxon>Metazoa</taxon>
        <taxon>Spiralia</taxon>
        <taxon>Lophotrochozoa</taxon>
        <taxon>Platyhelminthes</taxon>
        <taxon>Trematoda</taxon>
        <taxon>Digenea</taxon>
        <taxon>Strigeidida</taxon>
        <taxon>Schistosomatoidea</taxon>
        <taxon>Schistosomatidae</taxon>
        <taxon>Schistosoma</taxon>
    </lineage>
</organism>
<evidence type="ECO:0000313" key="15">
    <source>
        <dbReference type="Proteomes" id="UP000277204"/>
    </source>
</evidence>
<feature type="binding site" evidence="12">
    <location>
        <position position="210"/>
    </location>
    <ligand>
        <name>Mg(2+)</name>
        <dbReference type="ChEBI" id="CHEBI:18420"/>
        <label>1</label>
    </ligand>
</feature>
<evidence type="ECO:0000256" key="8">
    <source>
        <dbReference type="ARBA" id="ARBA00022842"/>
    </source>
</evidence>
<protein>
    <recommendedName>
        <fullName evidence="5 13">Phosphomannomutase</fullName>
        <ecNumber evidence="5 13">5.4.2.8</ecNumber>
    </recommendedName>
</protein>
<feature type="binding site" evidence="11">
    <location>
        <position position="21"/>
    </location>
    <ligand>
        <name>alpha-D-mannose 1-phosphate</name>
        <dbReference type="ChEBI" id="CHEBI:58409"/>
    </ligand>
</feature>
<sequence>MSKPYSVICLFDVDGTLTKPRNIISDHMTECLLKLCANIPLAVVSGSDFQKVSSQIGTFVTEKFSYIFSENGLVVHIFFDHVGEDILQRFINFCLQYMSNIWLPRKRGNFIEFRNGLINVCPVGRSCSQKERDEFAEYDAKHKIRENFVMKMRSEFHSSPLEFAIGGQISIDVFPKGWDKRYCLQFLKDYDTIHFFGDKTEEGGNDYEIFNDPRTIGHTVTSPENTEAQLKALFPEYC</sequence>
<feature type="active site" description="Nucleophile" evidence="10">
    <location>
        <position position="12"/>
    </location>
</feature>
<comment type="function">
    <text evidence="13">Involved in the synthesis of the GDP-mannose and dolichol-phosphate-mannose required for a number of critical mannosyl transfer reactions.</text>
</comment>
<feature type="binding site" evidence="11">
    <location>
        <position position="172"/>
    </location>
    <ligand>
        <name>alpha-D-mannose 1-phosphate</name>
        <dbReference type="ChEBI" id="CHEBI:58409"/>
    </ligand>
</feature>
<dbReference type="EC" id="5.4.2.8" evidence="5 13"/>
<dbReference type="GO" id="GO:0004615">
    <property type="term" value="F:phosphomannomutase activity"/>
    <property type="evidence" value="ECO:0007669"/>
    <property type="project" value="UniProtKB-EC"/>
</dbReference>
<dbReference type="Proteomes" id="UP000277204">
    <property type="component" value="Unassembled WGS sequence"/>
</dbReference>
<keyword evidence="6 13" id="KW-0963">Cytoplasm</keyword>
<feature type="binding site" evidence="12">
    <location>
        <position position="212"/>
    </location>
    <ligand>
        <name>Mg(2+)</name>
        <dbReference type="ChEBI" id="CHEBI:18420"/>
        <label>1</label>
    </ligand>
</feature>
<feature type="binding site" evidence="11">
    <location>
        <position position="132"/>
    </location>
    <ligand>
        <name>alpha-D-mannose 1-phosphate</name>
        <dbReference type="ChEBI" id="CHEBI:58409"/>
    </ligand>
</feature>
<dbReference type="GO" id="GO:0005829">
    <property type="term" value="C:cytosol"/>
    <property type="evidence" value="ECO:0007669"/>
    <property type="project" value="TreeGrafter"/>
</dbReference>
<evidence type="ECO:0000256" key="4">
    <source>
        <dbReference type="ARBA" id="ARBA00011738"/>
    </source>
</evidence>
<keyword evidence="15" id="KW-1185">Reference proteome</keyword>
<evidence type="ECO:0000256" key="7">
    <source>
        <dbReference type="ARBA" id="ARBA00022723"/>
    </source>
</evidence>
<keyword evidence="8 12" id="KW-0460">Magnesium</keyword>
<evidence type="ECO:0000256" key="9">
    <source>
        <dbReference type="ARBA" id="ARBA00023235"/>
    </source>
</evidence>
<evidence type="ECO:0000256" key="11">
    <source>
        <dbReference type="PIRSR" id="PIRSR605002-2"/>
    </source>
</evidence>
<dbReference type="SFLD" id="SFLDG01143">
    <property type="entry name" value="C2.B.3:_Phosphomannomutase_Lik"/>
    <property type="match status" value="1"/>
</dbReference>
<feature type="binding site" evidence="12">
    <location>
        <position position="215"/>
    </location>
    <ligand>
        <name>Mg(2+)</name>
        <dbReference type="ChEBI" id="CHEBI:18420"/>
        <label>1</label>
    </ligand>
</feature>
<evidence type="ECO:0000256" key="2">
    <source>
        <dbReference type="ARBA" id="ARBA00004699"/>
    </source>
</evidence>
<feature type="binding site" evidence="11">
    <location>
        <position position="170"/>
    </location>
    <ligand>
        <name>alpha-D-mannose 1-phosphate</name>
        <dbReference type="ChEBI" id="CHEBI:58409"/>
    </ligand>
</feature>
<comment type="similarity">
    <text evidence="3 13">Belongs to the eukaryotic PMM family.</text>
</comment>
<keyword evidence="7 12" id="KW-0479">Metal-binding</keyword>
<dbReference type="SFLD" id="SFLDS00003">
    <property type="entry name" value="Haloacid_Dehalogenase"/>
    <property type="match status" value="1"/>
</dbReference>
<evidence type="ECO:0000256" key="12">
    <source>
        <dbReference type="PIRSR" id="PIRSR605002-3"/>
    </source>
</evidence>
<comment type="pathway">
    <text evidence="2 13">Nucleotide-sugar biosynthesis; GDP-alpha-D-mannose biosynthesis; alpha-D-mannose 1-phosphate from D-fructose 6-phosphate: step 2/2.</text>
</comment>
<accession>A0A183LKX8</accession>
<dbReference type="FunFam" id="3.30.1240.20:FF:000001">
    <property type="entry name" value="Phosphomannomutase"/>
    <property type="match status" value="1"/>
</dbReference>
<dbReference type="Gene3D" id="3.30.1240.20">
    <property type="match status" value="1"/>
</dbReference>
<dbReference type="InterPro" id="IPR006379">
    <property type="entry name" value="HAD-SF_hydro_IIB"/>
</dbReference>
<dbReference type="NCBIfam" id="TIGR01484">
    <property type="entry name" value="HAD-SF-IIB"/>
    <property type="match status" value="1"/>
</dbReference>
<dbReference type="PANTHER" id="PTHR10466">
    <property type="entry name" value="PHOSPHOMANNOMUTASE"/>
    <property type="match status" value="1"/>
</dbReference>
<dbReference type="PANTHER" id="PTHR10466:SF0">
    <property type="entry name" value="PHOSPHOMANNOMUTASE"/>
    <property type="match status" value="1"/>
</dbReference>
<feature type="binding site" evidence="12">
    <location>
        <position position="14"/>
    </location>
    <ligand>
        <name>Mg(2+)</name>
        <dbReference type="ChEBI" id="CHEBI:18420"/>
        <label>1</label>
    </ligand>
</feature>
<dbReference type="Gene3D" id="3.40.50.1000">
    <property type="entry name" value="HAD superfamily/HAD-like"/>
    <property type="match status" value="1"/>
</dbReference>
<feature type="binding site" evidence="11">
    <location>
        <position position="114"/>
    </location>
    <ligand>
        <name>alpha-D-mannose 1-phosphate</name>
        <dbReference type="ChEBI" id="CHEBI:58409"/>
    </ligand>
</feature>
<dbReference type="GO" id="GO:0009298">
    <property type="term" value="P:GDP-mannose biosynthetic process"/>
    <property type="evidence" value="ECO:0007669"/>
    <property type="project" value="UniProtKB-UniPathway"/>
</dbReference>
<feature type="active site" description="Proton donor/acceptor" evidence="10">
    <location>
        <position position="14"/>
    </location>
</feature>
<gene>
    <name evidence="14" type="ORF">SMRZ_LOCUS4453</name>
</gene>
<dbReference type="Pfam" id="PF03332">
    <property type="entry name" value="PMM"/>
    <property type="match status" value="1"/>
</dbReference>